<keyword evidence="8" id="KW-1185">Reference proteome</keyword>
<evidence type="ECO:0000313" key="7">
    <source>
        <dbReference type="EMBL" id="AQS88143.1"/>
    </source>
</evidence>
<dbReference type="GO" id="GO:0003700">
    <property type="term" value="F:DNA-binding transcription factor activity"/>
    <property type="evidence" value="ECO:0007669"/>
    <property type="project" value="TreeGrafter"/>
</dbReference>
<dbReference type="InterPro" id="IPR041478">
    <property type="entry name" value="TetR_C_27"/>
</dbReference>
<name>A0A1U9KQQ8_9PROT</name>
<dbReference type="PROSITE" id="PS01081">
    <property type="entry name" value="HTH_TETR_1"/>
    <property type="match status" value="1"/>
</dbReference>
<evidence type="ECO:0000313" key="8">
    <source>
        <dbReference type="Proteomes" id="UP000188604"/>
    </source>
</evidence>
<evidence type="ECO:0000259" key="6">
    <source>
        <dbReference type="PROSITE" id="PS50977"/>
    </source>
</evidence>
<keyword evidence="1" id="KW-0805">Transcription regulation</keyword>
<protein>
    <submittedName>
        <fullName evidence="7">AcrR family transcriptional regulator</fullName>
    </submittedName>
</protein>
<dbReference type="Gene3D" id="1.10.10.60">
    <property type="entry name" value="Homeodomain-like"/>
    <property type="match status" value="1"/>
</dbReference>
<organism evidence="7 8">
    <name type="scientific">Neoasaia chiangmaiensis</name>
    <dbReference type="NCBI Taxonomy" id="320497"/>
    <lineage>
        <taxon>Bacteria</taxon>
        <taxon>Pseudomonadati</taxon>
        <taxon>Pseudomonadota</taxon>
        <taxon>Alphaproteobacteria</taxon>
        <taxon>Acetobacterales</taxon>
        <taxon>Acetobacteraceae</taxon>
        <taxon>Neoasaia</taxon>
    </lineage>
</organism>
<evidence type="ECO:0000256" key="1">
    <source>
        <dbReference type="ARBA" id="ARBA00023015"/>
    </source>
</evidence>
<dbReference type="InterPro" id="IPR050109">
    <property type="entry name" value="HTH-type_TetR-like_transc_reg"/>
</dbReference>
<feature type="region of interest" description="Disordered" evidence="5">
    <location>
        <begin position="1"/>
        <end position="24"/>
    </location>
</feature>
<dbReference type="PROSITE" id="PS50977">
    <property type="entry name" value="HTH_TETR_2"/>
    <property type="match status" value="1"/>
</dbReference>
<dbReference type="SUPFAM" id="SSF46689">
    <property type="entry name" value="Homeodomain-like"/>
    <property type="match status" value="1"/>
</dbReference>
<dbReference type="AlphaFoldDB" id="A0A1U9KQQ8"/>
<evidence type="ECO:0000256" key="5">
    <source>
        <dbReference type="SAM" id="MobiDB-lite"/>
    </source>
</evidence>
<dbReference type="InterPro" id="IPR009057">
    <property type="entry name" value="Homeodomain-like_sf"/>
</dbReference>
<keyword evidence="2 4" id="KW-0238">DNA-binding</keyword>
<reference evidence="7 8" key="1">
    <citation type="submission" date="2016-03" db="EMBL/GenBank/DDBJ databases">
        <title>Acetic acid bacteria sequencing.</title>
        <authorList>
            <person name="Brandt J."/>
            <person name="Jakob F."/>
            <person name="Vogel R.F."/>
        </authorList>
    </citation>
    <scope>NUCLEOTIDE SEQUENCE [LARGE SCALE GENOMIC DNA]</scope>
    <source>
        <strain evidence="7 8">NBRC 101099</strain>
    </source>
</reference>
<dbReference type="STRING" id="320497.A0U93_09540"/>
<dbReference type="InterPro" id="IPR036271">
    <property type="entry name" value="Tet_transcr_reg_TetR-rel_C_sf"/>
</dbReference>
<dbReference type="KEGG" id="nch:A0U93_09540"/>
<dbReference type="InterPro" id="IPR001647">
    <property type="entry name" value="HTH_TetR"/>
</dbReference>
<dbReference type="Proteomes" id="UP000188604">
    <property type="component" value="Chromosome"/>
</dbReference>
<sequence>MSHSARGNRMRAPHTGQRGPVDHERRDQIMTAAIEHFGHYGYKKTTIADLADAIGLSKAYIYKFFDSKKAIGEAICALQHGRMQADIEAIVRDDKPASDKMRRIFLSLARNTLALFSHERRLHDIVYSAVEEEWASARNFADALRGMVEHLIREGREGGEFERKTPVDETCHAIMLVLQSIYHPLLLEQHMDTLDDDAANLASLVLRSLAP</sequence>
<proteinExistence type="predicted"/>
<feature type="domain" description="HTH tetR-type" evidence="6">
    <location>
        <begin position="23"/>
        <end position="83"/>
    </location>
</feature>
<feature type="compositionally biased region" description="Basic residues" evidence="5">
    <location>
        <begin position="1"/>
        <end position="12"/>
    </location>
</feature>
<keyword evidence="3" id="KW-0804">Transcription</keyword>
<dbReference type="GO" id="GO:0000976">
    <property type="term" value="F:transcription cis-regulatory region binding"/>
    <property type="evidence" value="ECO:0007669"/>
    <property type="project" value="TreeGrafter"/>
</dbReference>
<dbReference type="SUPFAM" id="SSF48498">
    <property type="entry name" value="Tetracyclin repressor-like, C-terminal domain"/>
    <property type="match status" value="1"/>
</dbReference>
<dbReference type="PANTHER" id="PTHR30055">
    <property type="entry name" value="HTH-TYPE TRANSCRIPTIONAL REGULATOR RUTR"/>
    <property type="match status" value="1"/>
</dbReference>
<dbReference type="InterPro" id="IPR023772">
    <property type="entry name" value="DNA-bd_HTH_TetR-type_CS"/>
</dbReference>
<dbReference type="EMBL" id="CP014691">
    <property type="protein sequence ID" value="AQS88143.1"/>
    <property type="molecule type" value="Genomic_DNA"/>
</dbReference>
<evidence type="ECO:0000256" key="2">
    <source>
        <dbReference type="ARBA" id="ARBA00023125"/>
    </source>
</evidence>
<dbReference type="Gene3D" id="1.10.357.10">
    <property type="entry name" value="Tetracycline Repressor, domain 2"/>
    <property type="match status" value="1"/>
</dbReference>
<dbReference type="PRINTS" id="PR00455">
    <property type="entry name" value="HTHTETR"/>
</dbReference>
<accession>A0A1U9KQQ8</accession>
<feature type="DNA-binding region" description="H-T-H motif" evidence="4">
    <location>
        <begin position="46"/>
        <end position="65"/>
    </location>
</feature>
<dbReference type="PANTHER" id="PTHR30055:SF234">
    <property type="entry name" value="HTH-TYPE TRANSCRIPTIONAL REGULATOR BETI"/>
    <property type="match status" value="1"/>
</dbReference>
<gene>
    <name evidence="7" type="ORF">A0U93_09540</name>
</gene>
<evidence type="ECO:0000256" key="3">
    <source>
        <dbReference type="ARBA" id="ARBA00023163"/>
    </source>
</evidence>
<dbReference type="Pfam" id="PF00440">
    <property type="entry name" value="TetR_N"/>
    <property type="match status" value="1"/>
</dbReference>
<evidence type="ECO:0000256" key="4">
    <source>
        <dbReference type="PROSITE-ProRule" id="PRU00335"/>
    </source>
</evidence>
<dbReference type="Pfam" id="PF17935">
    <property type="entry name" value="TetR_C_27"/>
    <property type="match status" value="1"/>
</dbReference>